<dbReference type="Pfam" id="PF00079">
    <property type="entry name" value="Serpin"/>
    <property type="match status" value="1"/>
</dbReference>
<dbReference type="InterPro" id="IPR042185">
    <property type="entry name" value="Serpin_sf_2"/>
</dbReference>
<protein>
    <submittedName>
        <fullName evidence="3">Serpin family protein</fullName>
    </submittedName>
</protein>
<evidence type="ECO:0000313" key="4">
    <source>
        <dbReference type="Proteomes" id="UP001597417"/>
    </source>
</evidence>
<dbReference type="PANTHER" id="PTHR11461">
    <property type="entry name" value="SERINE PROTEASE INHIBITOR, SERPIN"/>
    <property type="match status" value="1"/>
</dbReference>
<dbReference type="PANTHER" id="PTHR11461:SF211">
    <property type="entry name" value="GH10112P-RELATED"/>
    <property type="match status" value="1"/>
</dbReference>
<dbReference type="InterPro" id="IPR036186">
    <property type="entry name" value="Serpin_sf"/>
</dbReference>
<dbReference type="InterPro" id="IPR023795">
    <property type="entry name" value="Serpin_CS"/>
</dbReference>
<name>A0ABW5G090_9PSEU</name>
<dbReference type="RefSeq" id="WP_378268002.1">
    <property type="nucleotide sequence ID" value="NZ_JBHUKR010000015.1"/>
</dbReference>
<reference evidence="4" key="1">
    <citation type="journal article" date="2019" name="Int. J. Syst. Evol. Microbiol.">
        <title>The Global Catalogue of Microorganisms (GCM) 10K type strain sequencing project: providing services to taxonomists for standard genome sequencing and annotation.</title>
        <authorList>
            <consortium name="The Broad Institute Genomics Platform"/>
            <consortium name="The Broad Institute Genome Sequencing Center for Infectious Disease"/>
            <person name="Wu L."/>
            <person name="Ma J."/>
        </authorList>
    </citation>
    <scope>NUCLEOTIDE SEQUENCE [LARGE SCALE GENOMIC DNA]</scope>
    <source>
        <strain evidence="4">CGMCC 4.7645</strain>
    </source>
</reference>
<evidence type="ECO:0000259" key="2">
    <source>
        <dbReference type="SMART" id="SM00093"/>
    </source>
</evidence>
<dbReference type="InterPro" id="IPR042178">
    <property type="entry name" value="Serpin_sf_1"/>
</dbReference>
<evidence type="ECO:0000256" key="1">
    <source>
        <dbReference type="RuleBase" id="RU000411"/>
    </source>
</evidence>
<feature type="domain" description="Serpin" evidence="2">
    <location>
        <begin position="18"/>
        <end position="374"/>
    </location>
</feature>
<evidence type="ECO:0000313" key="3">
    <source>
        <dbReference type="EMBL" id="MFD2419980.1"/>
    </source>
</evidence>
<organism evidence="3 4">
    <name type="scientific">Amycolatopsis pigmentata</name>
    <dbReference type="NCBI Taxonomy" id="450801"/>
    <lineage>
        <taxon>Bacteria</taxon>
        <taxon>Bacillati</taxon>
        <taxon>Actinomycetota</taxon>
        <taxon>Actinomycetes</taxon>
        <taxon>Pseudonocardiales</taxon>
        <taxon>Pseudonocardiaceae</taxon>
        <taxon>Amycolatopsis</taxon>
    </lineage>
</organism>
<dbReference type="SMART" id="SM00093">
    <property type="entry name" value="SERPIN"/>
    <property type="match status" value="1"/>
</dbReference>
<dbReference type="CDD" id="cd19590">
    <property type="entry name" value="serpin_thermopin-like"/>
    <property type="match status" value="1"/>
</dbReference>
<dbReference type="EMBL" id="JBHUKR010000015">
    <property type="protein sequence ID" value="MFD2419980.1"/>
    <property type="molecule type" value="Genomic_DNA"/>
</dbReference>
<proteinExistence type="inferred from homology"/>
<dbReference type="PROSITE" id="PS00284">
    <property type="entry name" value="SERPIN"/>
    <property type="match status" value="1"/>
</dbReference>
<dbReference type="InterPro" id="IPR000215">
    <property type="entry name" value="Serpin_fam"/>
</dbReference>
<comment type="similarity">
    <text evidence="1">Belongs to the serpin family.</text>
</comment>
<dbReference type="Gene3D" id="3.30.497.10">
    <property type="entry name" value="Antithrombin, subunit I, domain 2"/>
    <property type="match status" value="1"/>
</dbReference>
<comment type="caution">
    <text evidence="3">The sequence shown here is derived from an EMBL/GenBank/DDBJ whole genome shotgun (WGS) entry which is preliminary data.</text>
</comment>
<gene>
    <name evidence="3" type="ORF">ACFSXZ_26995</name>
</gene>
<sequence length="374" mass="40234">MTKAKIRGPERDHLRFGFTLHRAIAGEGGNSCFSPYSVASALGLTAQAASGQTTRELVELLAAGDPDIAKQADLLRSAATLPEQSRREAPVLEVANTLWADQGLPIVEDFAVELAAWPRGTVEPAPFAADSEAARRLINADVARTTRDLIPELLAPGSVDSDTVASLVNALYLKTSWTHPFSGTEDADFHSPSGTRRVPTMRQSENLGYANADGWQLVELPAVGGVVATILLPDGDLADQESTMDVSRFGSLLDGKGYRQVRLAMPRFKLDTRAGLKAVLEGLGVRAMFQRDEADFSRLTPVRPVWVDGVVHQAVLRIDEQGLEGAAATATTFRTLSMISGPPPVEVVVDRPFLLLVRHAGTGVVYFFARVVEP</sequence>
<accession>A0ABW5G090</accession>
<dbReference type="Proteomes" id="UP001597417">
    <property type="component" value="Unassembled WGS sequence"/>
</dbReference>
<dbReference type="InterPro" id="IPR023796">
    <property type="entry name" value="Serpin_dom"/>
</dbReference>
<keyword evidence="4" id="KW-1185">Reference proteome</keyword>
<dbReference type="SUPFAM" id="SSF56574">
    <property type="entry name" value="Serpins"/>
    <property type="match status" value="1"/>
</dbReference>
<dbReference type="Gene3D" id="2.30.39.10">
    <property type="entry name" value="Alpha-1-antitrypsin, domain 1"/>
    <property type="match status" value="1"/>
</dbReference>